<sequence length="432" mass="49069">MEKMRYHAAGIDIGSRKVFVGLEAQPVRSFETFTSDLLLLKNYLLEQKVNTVAMEATGVYWYVLYDILVEAGLDVWLVDGRQTRQLPGRKTDVKDCQWIQQLHSYGLLNRCYVSEGLIKELRSYQRLREDHLRSAAMHIQHMQKALIEMNIRLPEVLSQVHGVSGMALITAILNGERDTEKLVSLCHVSVREKKGVELRKALQGHYTAQGLFALGQAVKAYQFYQEQILECDRQIDATLQKINRDKQLPPATGGGQRKPIRHHKPQIDDLGDHLLKIFDGRDATKLPGFTDYNWLQLYSEIGSDLSKWPSEKHFTSWLGLSPGQHNTGKTKKSKSKGRPIVGQIFKQMAHGLLNSKHIGWGAFARRLRGRKGPAIAIKATARKLAAQYWRLIVKGTEFVEKGLAAYELIVNQQKKKRLQKLALELNMTLAPA</sequence>
<reference evidence="3 4" key="1">
    <citation type="submission" date="2020-08" db="EMBL/GenBank/DDBJ databases">
        <title>Genomic Encyclopedia of Type Strains, Phase IV (KMG-V): Genome sequencing to study the core and pangenomes of soil and plant-associated prokaryotes.</title>
        <authorList>
            <person name="Whitman W."/>
        </authorList>
    </citation>
    <scope>NUCLEOTIDE SEQUENCE [LARGE SCALE GENOMIC DNA]</scope>
    <source>
        <strain evidence="3 4">ANJLi2</strain>
    </source>
</reference>
<feature type="domain" description="Transposase IS116/IS110/IS902 C-terminal" evidence="2">
    <location>
        <begin position="285"/>
        <end position="349"/>
    </location>
</feature>
<comment type="caution">
    <text evidence="3">The sequence shown here is derived from an EMBL/GenBank/DDBJ whole genome shotgun (WGS) entry which is preliminary data.</text>
</comment>
<dbReference type="Proteomes" id="UP000541583">
    <property type="component" value="Unassembled WGS sequence"/>
</dbReference>
<dbReference type="InterPro" id="IPR002525">
    <property type="entry name" value="Transp_IS110-like_N"/>
</dbReference>
<protein>
    <submittedName>
        <fullName evidence="3">Transposase</fullName>
    </submittedName>
</protein>
<dbReference type="NCBIfam" id="NF033542">
    <property type="entry name" value="transpos_IS110"/>
    <property type="match status" value="1"/>
</dbReference>
<evidence type="ECO:0000259" key="2">
    <source>
        <dbReference type="Pfam" id="PF02371"/>
    </source>
</evidence>
<dbReference type="InterPro" id="IPR047650">
    <property type="entry name" value="Transpos_IS110"/>
</dbReference>
<proteinExistence type="predicted"/>
<evidence type="ECO:0000313" key="4">
    <source>
        <dbReference type="Proteomes" id="UP000541583"/>
    </source>
</evidence>
<evidence type="ECO:0000313" key="3">
    <source>
        <dbReference type="EMBL" id="MBB6113118.1"/>
    </source>
</evidence>
<dbReference type="Pfam" id="PF02371">
    <property type="entry name" value="Transposase_20"/>
    <property type="match status" value="1"/>
</dbReference>
<dbReference type="PANTHER" id="PTHR33055:SF13">
    <property type="entry name" value="TRANSPOSASE"/>
    <property type="match status" value="1"/>
</dbReference>
<gene>
    <name evidence="3" type="ORF">HDF23_005907</name>
</gene>
<dbReference type="InterPro" id="IPR003346">
    <property type="entry name" value="Transposase_20"/>
</dbReference>
<dbReference type="EMBL" id="JACHCB010000032">
    <property type="protein sequence ID" value="MBB6113118.1"/>
    <property type="molecule type" value="Genomic_DNA"/>
</dbReference>
<evidence type="ECO:0000259" key="1">
    <source>
        <dbReference type="Pfam" id="PF01548"/>
    </source>
</evidence>
<dbReference type="PANTHER" id="PTHR33055">
    <property type="entry name" value="TRANSPOSASE FOR INSERTION SEQUENCE ELEMENT IS1111A"/>
    <property type="match status" value="1"/>
</dbReference>
<keyword evidence="4" id="KW-1185">Reference proteome</keyword>
<name>A0ABR6PTL2_9SPHI</name>
<dbReference type="Pfam" id="PF01548">
    <property type="entry name" value="DEDD_Tnp_IS110"/>
    <property type="match status" value="1"/>
</dbReference>
<accession>A0ABR6PTL2</accession>
<dbReference type="RefSeq" id="WP_076379150.1">
    <property type="nucleotide sequence ID" value="NZ_FTMG01000038.1"/>
</dbReference>
<feature type="domain" description="Transposase IS110-like N-terminal" evidence="1">
    <location>
        <begin position="9"/>
        <end position="148"/>
    </location>
</feature>
<organism evidence="3 4">
    <name type="scientific">Mucilaginibacter lappiensis</name>
    <dbReference type="NCBI Taxonomy" id="354630"/>
    <lineage>
        <taxon>Bacteria</taxon>
        <taxon>Pseudomonadati</taxon>
        <taxon>Bacteroidota</taxon>
        <taxon>Sphingobacteriia</taxon>
        <taxon>Sphingobacteriales</taxon>
        <taxon>Sphingobacteriaceae</taxon>
        <taxon>Mucilaginibacter</taxon>
    </lineage>
</organism>